<protein>
    <submittedName>
        <fullName evidence="2">Uncharacterized protein</fullName>
    </submittedName>
</protein>
<feature type="compositionally biased region" description="Basic residues" evidence="1">
    <location>
        <begin position="76"/>
        <end position="85"/>
    </location>
</feature>
<dbReference type="InParanoid" id="A0A672JZ20"/>
<dbReference type="Proteomes" id="UP000472262">
    <property type="component" value="Unassembled WGS sequence"/>
</dbReference>
<sequence>MSCESRVEPRQHGEEPGSGQRQDTQHVCGDSQQTMDDQGQSDEVEKDSPLSAGIEVMVLQHVNEAEMEKEKNKETQRRRRVTHRVKHTDGALPVSVSFVERDRDKRPEDPRGPGPFFYFGGSNGASIVVSYCESRGWQRIYDKTRTDYKLKWCETKSPAPYYSFRAGGQLIYQIPNNKVLTTKIGLLNSLREYDRVSSKVNYGRGNRL</sequence>
<evidence type="ECO:0000313" key="2">
    <source>
        <dbReference type="Ensembl" id="ENSSGRP00000001519.1"/>
    </source>
</evidence>
<name>A0A672JZ20_SINGR</name>
<evidence type="ECO:0000256" key="1">
    <source>
        <dbReference type="SAM" id="MobiDB-lite"/>
    </source>
</evidence>
<keyword evidence="3" id="KW-1185">Reference proteome</keyword>
<proteinExistence type="predicted"/>
<reference evidence="2" key="2">
    <citation type="submission" date="2025-09" db="UniProtKB">
        <authorList>
            <consortium name="Ensembl"/>
        </authorList>
    </citation>
    <scope>IDENTIFICATION</scope>
</reference>
<dbReference type="Ensembl" id="ENSSGRT00000001649.1">
    <property type="protein sequence ID" value="ENSSGRP00000001519.1"/>
    <property type="gene ID" value="ENSSGRG00000000889.1"/>
</dbReference>
<reference evidence="2" key="1">
    <citation type="submission" date="2025-08" db="UniProtKB">
        <authorList>
            <consortium name="Ensembl"/>
        </authorList>
    </citation>
    <scope>IDENTIFICATION</scope>
</reference>
<dbReference type="GO" id="GO:0070737">
    <property type="term" value="F:protein-glycine ligase activity, elongating"/>
    <property type="evidence" value="ECO:0007669"/>
    <property type="project" value="TreeGrafter"/>
</dbReference>
<dbReference type="AlphaFoldDB" id="A0A672JZ20"/>
<dbReference type="PANTHER" id="PTHR46810:SF1">
    <property type="entry name" value="INACTIVE POLYGLYCYLASE TTLL10"/>
    <property type="match status" value="1"/>
</dbReference>
<feature type="region of interest" description="Disordered" evidence="1">
    <location>
        <begin position="1"/>
        <end position="85"/>
    </location>
</feature>
<feature type="compositionally biased region" description="Basic and acidic residues" evidence="1">
    <location>
        <begin position="63"/>
        <end position="75"/>
    </location>
</feature>
<evidence type="ECO:0000313" key="3">
    <source>
        <dbReference type="Proteomes" id="UP000472262"/>
    </source>
</evidence>
<dbReference type="InterPro" id="IPR027752">
    <property type="entry name" value="TTLL10"/>
</dbReference>
<feature type="compositionally biased region" description="Basic and acidic residues" evidence="1">
    <location>
        <begin position="1"/>
        <end position="15"/>
    </location>
</feature>
<organism evidence="2 3">
    <name type="scientific">Sinocyclocheilus grahami</name>
    <name type="common">Dianchi golden-line fish</name>
    <name type="synonym">Barbus grahami</name>
    <dbReference type="NCBI Taxonomy" id="75366"/>
    <lineage>
        <taxon>Eukaryota</taxon>
        <taxon>Metazoa</taxon>
        <taxon>Chordata</taxon>
        <taxon>Craniata</taxon>
        <taxon>Vertebrata</taxon>
        <taxon>Euteleostomi</taxon>
        <taxon>Actinopterygii</taxon>
        <taxon>Neopterygii</taxon>
        <taxon>Teleostei</taxon>
        <taxon>Ostariophysi</taxon>
        <taxon>Cypriniformes</taxon>
        <taxon>Cyprinidae</taxon>
        <taxon>Cyprininae</taxon>
        <taxon>Sinocyclocheilus</taxon>
    </lineage>
</organism>
<dbReference type="PANTHER" id="PTHR46810">
    <property type="entry name" value="INACTIVE POLYGLYCYLASE TTLL10"/>
    <property type="match status" value="1"/>
</dbReference>
<accession>A0A672JZ20</accession>